<feature type="compositionally biased region" description="Basic residues" evidence="1">
    <location>
        <begin position="1"/>
        <end position="15"/>
    </location>
</feature>
<dbReference type="SMART" id="SM00028">
    <property type="entry name" value="TPR"/>
    <property type="match status" value="3"/>
</dbReference>
<dbReference type="PANTHER" id="PTHR47691">
    <property type="entry name" value="REGULATOR-RELATED"/>
    <property type="match status" value="1"/>
</dbReference>
<dbReference type="SUPFAM" id="SSF52540">
    <property type="entry name" value="P-loop containing nucleoside triphosphate hydrolases"/>
    <property type="match status" value="1"/>
</dbReference>
<accession>A0A2R4SW60</accession>
<feature type="compositionally biased region" description="Basic and acidic residues" evidence="1">
    <location>
        <begin position="287"/>
        <end position="298"/>
    </location>
</feature>
<organism evidence="2 3">
    <name type="scientific">Streptomyces lunaelactis</name>
    <dbReference type="NCBI Taxonomy" id="1535768"/>
    <lineage>
        <taxon>Bacteria</taxon>
        <taxon>Bacillati</taxon>
        <taxon>Actinomycetota</taxon>
        <taxon>Actinomycetes</taxon>
        <taxon>Kitasatosporales</taxon>
        <taxon>Streptomycetaceae</taxon>
        <taxon>Streptomyces</taxon>
    </lineage>
</organism>
<dbReference type="Gene3D" id="1.25.40.10">
    <property type="entry name" value="Tetratricopeptide repeat domain"/>
    <property type="match status" value="2"/>
</dbReference>
<reference evidence="2 3" key="1">
    <citation type="submission" date="2018-01" db="EMBL/GenBank/DDBJ databases">
        <title>Complete genome sequence of Streptomyces lunaelactis MM109T, a Ferroverdin A producer isolated from cave moonmilk deposits.</title>
        <authorList>
            <person name="Naome A."/>
            <person name="Martinet L."/>
            <person name="Maciejewska M."/>
            <person name="Anderssen S."/>
            <person name="Adam D."/>
            <person name="Tenconi E."/>
            <person name="Deflandre B."/>
            <person name="Arguelles-Arias A."/>
            <person name="Calusinska M."/>
            <person name="Copieters W."/>
            <person name="Karim L."/>
            <person name="Hanikenne M."/>
            <person name="Baurain D."/>
            <person name="van Wezel G."/>
            <person name="Smargiasso N."/>
            <person name="de Pauw E."/>
            <person name="Delfosse P."/>
            <person name="Rigali S."/>
        </authorList>
    </citation>
    <scope>NUCLEOTIDE SEQUENCE [LARGE SCALE GENOMIC DNA]</scope>
    <source>
        <strain evidence="2 3">MM109</strain>
    </source>
</reference>
<protein>
    <recommendedName>
        <fullName evidence="4">Orc1-like AAA ATPase domain-containing protein</fullName>
    </recommendedName>
</protein>
<feature type="compositionally biased region" description="Gly residues" evidence="1">
    <location>
        <begin position="199"/>
        <end position="210"/>
    </location>
</feature>
<gene>
    <name evidence="2" type="ORF">SLUN_01440</name>
</gene>
<dbReference type="Pfam" id="PF13374">
    <property type="entry name" value="TPR_10"/>
    <property type="match status" value="1"/>
</dbReference>
<name>A0A2R4SW60_9ACTN</name>
<dbReference type="InterPro" id="IPR027417">
    <property type="entry name" value="P-loop_NTPase"/>
</dbReference>
<feature type="compositionally biased region" description="Low complexity" evidence="1">
    <location>
        <begin position="181"/>
        <end position="198"/>
    </location>
</feature>
<evidence type="ECO:0008006" key="4">
    <source>
        <dbReference type="Google" id="ProtNLM"/>
    </source>
</evidence>
<evidence type="ECO:0000256" key="1">
    <source>
        <dbReference type="SAM" id="MobiDB-lite"/>
    </source>
</evidence>
<evidence type="ECO:0000313" key="3">
    <source>
        <dbReference type="Proteomes" id="UP000244201"/>
    </source>
</evidence>
<dbReference type="InterPro" id="IPR011990">
    <property type="entry name" value="TPR-like_helical_dom_sf"/>
</dbReference>
<keyword evidence="3" id="KW-1185">Reference proteome</keyword>
<dbReference type="SUPFAM" id="SSF48452">
    <property type="entry name" value="TPR-like"/>
    <property type="match status" value="2"/>
</dbReference>
<feature type="compositionally biased region" description="Basic and acidic residues" evidence="1">
    <location>
        <begin position="160"/>
        <end position="179"/>
    </location>
</feature>
<feature type="region of interest" description="Disordered" evidence="1">
    <location>
        <begin position="1"/>
        <end position="45"/>
    </location>
</feature>
<dbReference type="PANTHER" id="PTHR47691:SF3">
    <property type="entry name" value="HTH-TYPE TRANSCRIPTIONAL REGULATOR RV0890C-RELATED"/>
    <property type="match status" value="1"/>
</dbReference>
<dbReference type="KEGG" id="slk:SLUN_01440"/>
<dbReference type="AlphaFoldDB" id="A0A2R4SW60"/>
<dbReference type="InterPro" id="IPR019734">
    <property type="entry name" value="TPR_rpt"/>
</dbReference>
<dbReference type="Proteomes" id="UP000244201">
    <property type="component" value="Chromosome"/>
</dbReference>
<feature type="compositionally biased region" description="Low complexity" evidence="1">
    <location>
        <begin position="265"/>
        <end position="286"/>
    </location>
</feature>
<evidence type="ECO:0000313" key="2">
    <source>
        <dbReference type="EMBL" id="AVZ71109.1"/>
    </source>
</evidence>
<dbReference type="Gene3D" id="3.40.50.300">
    <property type="entry name" value="P-loop containing nucleotide triphosphate hydrolases"/>
    <property type="match status" value="1"/>
</dbReference>
<sequence>MWSSRPNRRALHALRRSAAISRPAGGSGMAGETQPRQHASAEGASHVQQIMGNLYNLTDAGTGPVPRATAALPAAPAHLVGRTVEAAQLLELLDPEGQGPAAVVVSAVSGLAGIGKTALALHVAHEAAVVRNWYPGGVLFVNLRGYDPEGQVTGGQGTRRAAEGTRRTGREPAPHDGRAGGRLPLRAGPHGRPGPTRAAGGGQRLHGGPGRTAHPGPQGTPSARDLPAHPDSAPSPPAQSRRTRPGPGPRTHLRQADPRPPGRPPALARAGSAGRGRTALRQAPARPGDRRGPTDRRPRFLSCRPGRRTGGRPRPTGALRYDDGGHSLAVRAAFEGSYRRLDPEQALLFRLLAFNPGPDVATDSAGALIGRPVRSLLAGLARTALLREQPVGSGRWRMHDLIRLYAAELAEQDDVGVVAEPVERLLEHYETTLAAATTLLKDSPEDQSGGRFQSRGEALDWLRAERANLTAATEAFSESHPEIVVGIAFRLSRRLRLWRYFDDGVTVGKAALAAAAHLGSVWIVAGLENNLGVTLNLAGRKAEAVAVTQEAIRRFRALAEEESEFESDLGRALANLANQESDPEKCRVVAEEAITIGRRWTKDGDLTDPGVELAGALHNLSLALTDLGRHADGVAPAREALEIRRQQALSAPGAFEKDFADLLIHLSTQLLATGHLEEAVVQAKEGVEVFRRLAAEDPVTHEHALCDALARLGLAFVAVGHTEEARELHAQAMALAARLGENTEETAALTEITRALPPAAERGGLWHRIAKMRRGRRST</sequence>
<dbReference type="EMBL" id="CP026304">
    <property type="protein sequence ID" value="AVZ71109.1"/>
    <property type="molecule type" value="Genomic_DNA"/>
</dbReference>
<feature type="region of interest" description="Disordered" evidence="1">
    <location>
        <begin position="147"/>
        <end position="322"/>
    </location>
</feature>
<proteinExistence type="predicted"/>